<evidence type="ECO:0000313" key="3">
    <source>
        <dbReference type="EMBL" id="KAK8940801.1"/>
    </source>
</evidence>
<evidence type="ECO:0000256" key="2">
    <source>
        <dbReference type="SAM" id="Phobius"/>
    </source>
</evidence>
<accession>A0AAP0G6S1</accession>
<keyword evidence="2" id="KW-0472">Membrane</keyword>
<dbReference type="AlphaFoldDB" id="A0AAP0G6S1"/>
<dbReference type="Proteomes" id="UP001418222">
    <property type="component" value="Unassembled WGS sequence"/>
</dbReference>
<proteinExistence type="predicted"/>
<reference evidence="3 4" key="1">
    <citation type="journal article" date="2022" name="Nat. Plants">
        <title>Genomes of leafy and leafless Platanthera orchids illuminate the evolution of mycoheterotrophy.</title>
        <authorList>
            <person name="Li M.H."/>
            <person name="Liu K.W."/>
            <person name="Li Z."/>
            <person name="Lu H.C."/>
            <person name="Ye Q.L."/>
            <person name="Zhang D."/>
            <person name="Wang J.Y."/>
            <person name="Li Y.F."/>
            <person name="Zhong Z.M."/>
            <person name="Liu X."/>
            <person name="Yu X."/>
            <person name="Liu D.K."/>
            <person name="Tu X.D."/>
            <person name="Liu B."/>
            <person name="Hao Y."/>
            <person name="Liao X.Y."/>
            <person name="Jiang Y.T."/>
            <person name="Sun W.H."/>
            <person name="Chen J."/>
            <person name="Chen Y.Q."/>
            <person name="Ai Y."/>
            <person name="Zhai J.W."/>
            <person name="Wu S.S."/>
            <person name="Zhou Z."/>
            <person name="Hsiao Y.Y."/>
            <person name="Wu W.L."/>
            <person name="Chen Y.Y."/>
            <person name="Lin Y.F."/>
            <person name="Hsu J.L."/>
            <person name="Li C.Y."/>
            <person name="Wang Z.W."/>
            <person name="Zhao X."/>
            <person name="Zhong W.Y."/>
            <person name="Ma X.K."/>
            <person name="Ma L."/>
            <person name="Huang J."/>
            <person name="Chen G.Z."/>
            <person name="Huang M.Z."/>
            <person name="Huang L."/>
            <person name="Peng D.H."/>
            <person name="Luo Y.B."/>
            <person name="Zou S.Q."/>
            <person name="Chen S.P."/>
            <person name="Lan S."/>
            <person name="Tsai W.C."/>
            <person name="Van de Peer Y."/>
            <person name="Liu Z.J."/>
        </authorList>
    </citation>
    <scope>NUCLEOTIDE SEQUENCE [LARGE SCALE GENOMIC DNA]</scope>
    <source>
        <strain evidence="3">Lor287</strain>
    </source>
</reference>
<protein>
    <submittedName>
        <fullName evidence="3">Uncharacterized protein</fullName>
    </submittedName>
</protein>
<gene>
    <name evidence="3" type="ORF">KSP39_PZI010730</name>
</gene>
<dbReference type="EMBL" id="JBBWWQ010000008">
    <property type="protein sequence ID" value="KAK8940801.1"/>
    <property type="molecule type" value="Genomic_DNA"/>
</dbReference>
<keyword evidence="2" id="KW-1133">Transmembrane helix</keyword>
<keyword evidence="4" id="KW-1185">Reference proteome</keyword>
<evidence type="ECO:0000313" key="4">
    <source>
        <dbReference type="Proteomes" id="UP001418222"/>
    </source>
</evidence>
<name>A0AAP0G6S1_9ASPA</name>
<keyword evidence="2" id="KW-0812">Transmembrane</keyword>
<evidence type="ECO:0000256" key="1">
    <source>
        <dbReference type="SAM" id="MobiDB-lite"/>
    </source>
</evidence>
<feature type="region of interest" description="Disordered" evidence="1">
    <location>
        <begin position="59"/>
        <end position="81"/>
    </location>
</feature>
<dbReference type="InterPro" id="IPR036259">
    <property type="entry name" value="MFS_trans_sf"/>
</dbReference>
<comment type="caution">
    <text evidence="3">The sequence shown here is derived from an EMBL/GenBank/DDBJ whole genome shotgun (WGS) entry which is preliminary data.</text>
</comment>
<organism evidence="3 4">
    <name type="scientific">Platanthera zijinensis</name>
    <dbReference type="NCBI Taxonomy" id="2320716"/>
    <lineage>
        <taxon>Eukaryota</taxon>
        <taxon>Viridiplantae</taxon>
        <taxon>Streptophyta</taxon>
        <taxon>Embryophyta</taxon>
        <taxon>Tracheophyta</taxon>
        <taxon>Spermatophyta</taxon>
        <taxon>Magnoliopsida</taxon>
        <taxon>Liliopsida</taxon>
        <taxon>Asparagales</taxon>
        <taxon>Orchidaceae</taxon>
        <taxon>Orchidoideae</taxon>
        <taxon>Orchideae</taxon>
        <taxon>Orchidinae</taxon>
        <taxon>Platanthera</taxon>
    </lineage>
</organism>
<sequence>MNLLVIYVASIIGSTTIMFVEDSLSWGIGFRICVALTAEGLGMMIARMRFYRRTKAWGSAFTEPESGGRRREEEEDASISG</sequence>
<dbReference type="Gene3D" id="1.20.1250.20">
    <property type="entry name" value="MFS general substrate transporter like domains"/>
    <property type="match status" value="1"/>
</dbReference>
<feature type="transmembrane region" description="Helical" evidence="2">
    <location>
        <begin position="28"/>
        <end position="46"/>
    </location>
</feature>